<gene>
    <name evidence="2" type="ORF">D6Z83_23535</name>
    <name evidence="3" type="ORF">EBE87_00030</name>
</gene>
<evidence type="ECO:0000256" key="1">
    <source>
        <dbReference type="SAM" id="Phobius"/>
    </source>
</evidence>
<dbReference type="Proteomes" id="UP000274097">
    <property type="component" value="Unassembled WGS sequence"/>
</dbReference>
<keyword evidence="4" id="KW-1185">Reference proteome</keyword>
<name>A0A3A9J5I2_9PROT</name>
<dbReference type="InParanoid" id="A0A3A9J5I2"/>
<protein>
    <submittedName>
        <fullName evidence="2">Uncharacterized protein</fullName>
    </submittedName>
</protein>
<dbReference type="Proteomes" id="UP000278036">
    <property type="component" value="Unassembled WGS sequence"/>
</dbReference>
<proteinExistence type="predicted"/>
<sequence length="215" mass="21739">MRLIRSLLRVAAGGALLAAALLVAARFGAGTAVTDDPLLGIDPARLGEVAALGAAVAVLASLLLRALPALVARALQGGFWVGAAAMAVIHQGATFLLFRLFAAVPSQGFNMAPMPEWGGAPEFFVLVLAGGLAGMVLGLLLRFLPLPDLLLGVIFGVLGLSALSAVLPLPPLTLASPGWWANLVINGGWGLASALMLRPLELPAAGLADFASGRG</sequence>
<evidence type="ECO:0000313" key="5">
    <source>
        <dbReference type="Proteomes" id="UP000278036"/>
    </source>
</evidence>
<keyword evidence="1" id="KW-0812">Transmembrane</keyword>
<dbReference type="OrthoDB" id="7274869at2"/>
<evidence type="ECO:0000313" key="4">
    <source>
        <dbReference type="Proteomes" id="UP000274097"/>
    </source>
</evidence>
<dbReference type="EMBL" id="RFLX01000001">
    <property type="protein sequence ID" value="RMI26831.1"/>
    <property type="molecule type" value="Genomic_DNA"/>
</dbReference>
<feature type="transmembrane region" description="Helical" evidence="1">
    <location>
        <begin position="79"/>
        <end position="103"/>
    </location>
</feature>
<reference evidence="2 5" key="1">
    <citation type="submission" date="2018-09" db="EMBL/GenBank/DDBJ databases">
        <title>Roseomonas sp. nov., isolated from feces of Tibetan antelopes in the Qinghai-Tibet plateau, China.</title>
        <authorList>
            <person name="Tian Z."/>
        </authorList>
    </citation>
    <scope>NUCLEOTIDE SEQUENCE [LARGE SCALE GENOMIC DNA]</scope>
    <source>
        <strain evidence="3 4">Z23</strain>
        <strain evidence="2 5">Z24</strain>
    </source>
</reference>
<organism evidence="2 5">
    <name type="scientific">Teichococcus wenyumeiae</name>
    <dbReference type="NCBI Taxonomy" id="2478470"/>
    <lineage>
        <taxon>Bacteria</taxon>
        <taxon>Pseudomonadati</taxon>
        <taxon>Pseudomonadota</taxon>
        <taxon>Alphaproteobacteria</taxon>
        <taxon>Acetobacterales</taxon>
        <taxon>Roseomonadaceae</taxon>
        <taxon>Roseomonas</taxon>
    </lineage>
</organism>
<dbReference type="RefSeq" id="WP_120640619.1">
    <property type="nucleotide sequence ID" value="NZ_RAQU01000227.1"/>
</dbReference>
<evidence type="ECO:0000313" key="3">
    <source>
        <dbReference type="EMBL" id="RMI26831.1"/>
    </source>
</evidence>
<keyword evidence="1" id="KW-1133">Transmembrane helix</keyword>
<keyword evidence="1" id="KW-0472">Membrane</keyword>
<feature type="transmembrane region" description="Helical" evidence="1">
    <location>
        <begin position="123"/>
        <end position="144"/>
    </location>
</feature>
<feature type="transmembrane region" description="Helical" evidence="1">
    <location>
        <begin position="149"/>
        <end position="167"/>
    </location>
</feature>
<evidence type="ECO:0000313" key="2">
    <source>
        <dbReference type="EMBL" id="RKK01712.1"/>
    </source>
</evidence>
<dbReference type="AlphaFoldDB" id="A0A3A9J5I2"/>
<accession>A0A3A9J5I2</accession>
<comment type="caution">
    <text evidence="2">The sequence shown here is derived from an EMBL/GenBank/DDBJ whole genome shotgun (WGS) entry which is preliminary data.</text>
</comment>
<dbReference type="EMBL" id="RAQU01000227">
    <property type="protein sequence ID" value="RKK01712.1"/>
    <property type="molecule type" value="Genomic_DNA"/>
</dbReference>
<feature type="transmembrane region" description="Helical" evidence="1">
    <location>
        <begin position="49"/>
        <end position="67"/>
    </location>
</feature>